<evidence type="ECO:0000256" key="5">
    <source>
        <dbReference type="ARBA" id="ARBA00023136"/>
    </source>
</evidence>
<dbReference type="GO" id="GO:0042626">
    <property type="term" value="F:ATPase-coupled transmembrane transporter activity"/>
    <property type="evidence" value="ECO:0007669"/>
    <property type="project" value="InterPro"/>
</dbReference>
<dbReference type="PANTHER" id="PTHR30024">
    <property type="entry name" value="ALIPHATIC SULFONATES-BINDING PROTEIN-RELATED"/>
    <property type="match status" value="1"/>
</dbReference>
<dbReference type="GO" id="GO:0012505">
    <property type="term" value="C:endomembrane system"/>
    <property type="evidence" value="ECO:0007669"/>
    <property type="project" value="UniProtKB-SubCell"/>
</dbReference>
<evidence type="ECO:0000256" key="6">
    <source>
        <dbReference type="ARBA" id="ARBA00024031"/>
    </source>
</evidence>
<organism evidence="8 9">
    <name type="scientific">Methanooceanicella nereidis</name>
    <dbReference type="NCBI Taxonomy" id="2052831"/>
    <lineage>
        <taxon>Archaea</taxon>
        <taxon>Methanobacteriati</taxon>
        <taxon>Methanobacteriota</taxon>
        <taxon>Stenosarchaea group</taxon>
        <taxon>Methanomicrobia</taxon>
        <taxon>Methanocellales</taxon>
        <taxon>Methanocellaceae</taxon>
        <taxon>Methanooceanicella</taxon>
    </lineage>
</organism>
<dbReference type="Gene3D" id="3.40.190.10">
    <property type="entry name" value="Periplasmic binding protein-like II"/>
    <property type="match status" value="3"/>
</dbReference>
<keyword evidence="5" id="KW-0472">Membrane</keyword>
<dbReference type="RefSeq" id="WP_230742768.1">
    <property type="nucleotide sequence ID" value="NZ_PGCK01000012.1"/>
</dbReference>
<dbReference type="InterPro" id="IPR006311">
    <property type="entry name" value="TAT_signal"/>
</dbReference>
<dbReference type="Proteomes" id="UP001320159">
    <property type="component" value="Unassembled WGS sequence"/>
</dbReference>
<sequence length="350" mass="37377">MANNDLIDQISSGKISRRTLLKAGAVAGIGLAGVSFAGCTDNGGNATVTPTGAPLQTKDLVRVGYLPSDHDAPFFIAETKGYFDKYGINVEGQKFSAGPDIMKQISAGNLDMAVVGAPPVISYLDKDPAARIIAPTHSEGSGLIVKKGLGITSVAGLKGKKIAIPGPGSIQDVMLRKLLADNGISYDKDVNVVTIPAGQMVDTMANGNIDAAIIWEPFVTMAVLNDVGEILLLSKDIMPGHPCCVVIASNEMIQKYPDSVRAYLKAHKDAVEFINANLNESAAIVASSEWLNIDPAIEVESLPHMTFMYKFDEDYIAGTESFARELKNMGKVNNDLTRNELFDLTFVNEL</sequence>
<dbReference type="Pfam" id="PF13379">
    <property type="entry name" value="NMT1_2"/>
    <property type="match status" value="1"/>
</dbReference>
<evidence type="ECO:0000256" key="2">
    <source>
        <dbReference type="ARBA" id="ARBA00022448"/>
    </source>
</evidence>
<dbReference type="SMART" id="SM00062">
    <property type="entry name" value="PBPb"/>
    <property type="match status" value="1"/>
</dbReference>
<keyword evidence="4" id="KW-0997">Cell inner membrane</keyword>
<name>A0AAP2RDY8_9EURY</name>
<feature type="domain" description="Solute-binding protein family 3/N-terminal" evidence="7">
    <location>
        <begin position="60"/>
        <end position="294"/>
    </location>
</feature>
<evidence type="ECO:0000313" key="9">
    <source>
        <dbReference type="Proteomes" id="UP001320159"/>
    </source>
</evidence>
<dbReference type="InterPro" id="IPR010067">
    <property type="entry name" value="ABC_SsuA_sub-bd"/>
</dbReference>
<dbReference type="PROSITE" id="PS51318">
    <property type="entry name" value="TAT"/>
    <property type="match status" value="1"/>
</dbReference>
<accession>A0AAP2RDY8</accession>
<proteinExistence type="inferred from homology"/>
<dbReference type="NCBIfam" id="TIGR01728">
    <property type="entry name" value="SsuA_fam"/>
    <property type="match status" value="1"/>
</dbReference>
<dbReference type="EMBL" id="PGCK01000012">
    <property type="protein sequence ID" value="MCD1295909.1"/>
    <property type="molecule type" value="Genomic_DNA"/>
</dbReference>
<dbReference type="InterPro" id="IPR001638">
    <property type="entry name" value="Solute-binding_3/MltF_N"/>
</dbReference>
<dbReference type="InterPro" id="IPR044527">
    <property type="entry name" value="NrtA/CpmA_ABC-bd_dom"/>
</dbReference>
<evidence type="ECO:0000256" key="1">
    <source>
        <dbReference type="ARBA" id="ARBA00004308"/>
    </source>
</evidence>
<comment type="similarity">
    <text evidence="6">Belongs to the CmpA/NrtA family.</text>
</comment>
<comment type="subcellular location">
    <subcellularLocation>
        <location evidence="1">Endomembrane system</location>
    </subcellularLocation>
</comment>
<evidence type="ECO:0000313" key="8">
    <source>
        <dbReference type="EMBL" id="MCD1295909.1"/>
    </source>
</evidence>
<gene>
    <name evidence="8" type="ORF">CUJ83_12980</name>
</gene>
<dbReference type="SUPFAM" id="SSF53850">
    <property type="entry name" value="Periplasmic binding protein-like II"/>
    <property type="match status" value="1"/>
</dbReference>
<evidence type="ECO:0000256" key="4">
    <source>
        <dbReference type="ARBA" id="ARBA00022519"/>
    </source>
</evidence>
<dbReference type="CDD" id="cd13553">
    <property type="entry name" value="PBP2_NrtA_CpmA_like"/>
    <property type="match status" value="1"/>
</dbReference>
<comment type="caution">
    <text evidence="8">The sequence shown here is derived from an EMBL/GenBank/DDBJ whole genome shotgun (WGS) entry which is preliminary data.</text>
</comment>
<evidence type="ECO:0000256" key="3">
    <source>
        <dbReference type="ARBA" id="ARBA00022475"/>
    </source>
</evidence>
<reference evidence="8 9" key="1">
    <citation type="submission" date="2017-11" db="EMBL/GenBank/DDBJ databases">
        <title>Isolation and Characterization of Family Methanocellaceae Species from Potential Methane Hydrate Area Offshore Southwestern Taiwan.</title>
        <authorList>
            <person name="Zhang W.-L."/>
            <person name="Chen W.-C."/>
            <person name="Lai M.-C."/>
            <person name="Chen S.-C."/>
        </authorList>
    </citation>
    <scope>NUCLEOTIDE SEQUENCE [LARGE SCALE GENOMIC DNA]</scope>
    <source>
        <strain evidence="8 9">CWC-04</strain>
    </source>
</reference>
<evidence type="ECO:0000259" key="7">
    <source>
        <dbReference type="SMART" id="SM00062"/>
    </source>
</evidence>
<keyword evidence="3" id="KW-1003">Cell membrane</keyword>
<keyword evidence="2" id="KW-0813">Transport</keyword>
<dbReference type="AlphaFoldDB" id="A0AAP2RDY8"/>
<keyword evidence="9" id="KW-1185">Reference proteome</keyword>
<protein>
    <submittedName>
        <fullName evidence="8">ABC transporter substrate-binding protein</fullName>
    </submittedName>
</protein>
<dbReference type="GO" id="GO:0016020">
    <property type="term" value="C:membrane"/>
    <property type="evidence" value="ECO:0007669"/>
    <property type="project" value="InterPro"/>
</dbReference>